<dbReference type="Proteomes" id="UP000294664">
    <property type="component" value="Unassembled WGS sequence"/>
</dbReference>
<dbReference type="EMBL" id="SMAI01000016">
    <property type="protein sequence ID" value="TCT01885.1"/>
    <property type="molecule type" value="Genomic_DNA"/>
</dbReference>
<protein>
    <submittedName>
        <fullName evidence="2">Uncharacterized protein</fullName>
    </submittedName>
</protein>
<evidence type="ECO:0000256" key="1">
    <source>
        <dbReference type="SAM" id="MobiDB-lite"/>
    </source>
</evidence>
<dbReference type="AlphaFoldDB" id="A0A4R3LTC9"/>
<feature type="region of interest" description="Disordered" evidence="1">
    <location>
        <begin position="200"/>
        <end position="224"/>
    </location>
</feature>
<proteinExistence type="predicted"/>
<evidence type="ECO:0000313" key="3">
    <source>
        <dbReference type="Proteomes" id="UP000294664"/>
    </source>
</evidence>
<organism evidence="2 3">
    <name type="scientific">Aquabacter spiritensis</name>
    <dbReference type="NCBI Taxonomy" id="933073"/>
    <lineage>
        <taxon>Bacteria</taxon>
        <taxon>Pseudomonadati</taxon>
        <taxon>Pseudomonadota</taxon>
        <taxon>Alphaproteobacteria</taxon>
        <taxon>Hyphomicrobiales</taxon>
        <taxon>Xanthobacteraceae</taxon>
        <taxon>Aquabacter</taxon>
    </lineage>
</organism>
<accession>A0A4R3LTC9</accession>
<name>A0A4R3LTC9_9HYPH</name>
<sequence length="224" mass="24963">MSSTRMRRLESRDMSNLPPKSPRSKQPKARSAAGRKVIQQNLSDGARISEGVPDAIKLAMADALMVFSEMEMSAEHFIWDVLGLSADDGKLVTQIETKEKIELAKKLSHRYGLPLHRHARTTADAWSAIRLAVEARNKMAHGIWRMIDGETPIVVSYRIPIEAGRINSEHFPLDRIEAVTSACLRAKKLFDALCARIATEGRPKPPVPAPTPNDPEFSKSDEWS</sequence>
<evidence type="ECO:0000313" key="2">
    <source>
        <dbReference type="EMBL" id="TCT01885.1"/>
    </source>
</evidence>
<feature type="region of interest" description="Disordered" evidence="1">
    <location>
        <begin position="1"/>
        <end position="35"/>
    </location>
</feature>
<keyword evidence="3" id="KW-1185">Reference proteome</keyword>
<feature type="compositionally biased region" description="Pro residues" evidence="1">
    <location>
        <begin position="204"/>
        <end position="213"/>
    </location>
</feature>
<comment type="caution">
    <text evidence="2">The sequence shown here is derived from an EMBL/GenBank/DDBJ whole genome shotgun (WGS) entry which is preliminary data.</text>
</comment>
<reference evidence="2 3" key="1">
    <citation type="submission" date="2019-03" db="EMBL/GenBank/DDBJ databases">
        <title>Genomic Encyclopedia of Type Strains, Phase IV (KMG-IV): sequencing the most valuable type-strain genomes for metagenomic binning, comparative biology and taxonomic classification.</title>
        <authorList>
            <person name="Goeker M."/>
        </authorList>
    </citation>
    <scope>NUCLEOTIDE SEQUENCE [LARGE SCALE GENOMIC DNA]</scope>
    <source>
        <strain evidence="2 3">DSM 9035</strain>
    </source>
</reference>
<gene>
    <name evidence="2" type="ORF">EDC64_11684</name>
</gene>